<reference evidence="8" key="1">
    <citation type="journal article" date="2021" name="PeerJ">
        <title>Extensive microbial diversity within the chicken gut microbiome revealed by metagenomics and culture.</title>
        <authorList>
            <person name="Gilroy R."/>
            <person name="Ravi A."/>
            <person name="Getino M."/>
            <person name="Pursley I."/>
            <person name="Horton D.L."/>
            <person name="Alikhan N.F."/>
            <person name="Baker D."/>
            <person name="Gharbi K."/>
            <person name="Hall N."/>
            <person name="Watson M."/>
            <person name="Adriaenssens E.M."/>
            <person name="Foster-Nyarko E."/>
            <person name="Jarju S."/>
            <person name="Secka A."/>
            <person name="Antonio M."/>
            <person name="Oren A."/>
            <person name="Chaudhuri R.R."/>
            <person name="La Ragione R."/>
            <person name="Hildebrand F."/>
            <person name="Pallen M.J."/>
        </authorList>
    </citation>
    <scope>NUCLEOTIDE SEQUENCE</scope>
    <source>
        <strain evidence="8">CHK179-28034</strain>
    </source>
</reference>
<evidence type="ECO:0000259" key="6">
    <source>
        <dbReference type="Pfam" id="PF04542"/>
    </source>
</evidence>
<sequence>MKDAQIIELFWQRDETALTEVENKYANYCFAIAWKILMSREDSEECVNDTWLAAWNTIPPKRPSILSSFLGRITRNFAISNLRKKYAAKRPDMHMTNLDNILREVEVLNQQAAHSLEHTESEEELIGLLNGFLETLKERDRDIFLRRYWHMDSMAELAERHNLSESAVKANLFRTRKKLEKIMRKEKYLK</sequence>
<gene>
    <name evidence="8" type="ORF">H9968_09620</name>
</gene>
<dbReference type="SUPFAM" id="SSF88946">
    <property type="entry name" value="Sigma2 domain of RNA polymerase sigma factors"/>
    <property type="match status" value="1"/>
</dbReference>
<evidence type="ECO:0000256" key="2">
    <source>
        <dbReference type="ARBA" id="ARBA00023015"/>
    </source>
</evidence>
<keyword evidence="5" id="KW-0804">Transcription</keyword>
<dbReference type="GO" id="GO:0016987">
    <property type="term" value="F:sigma factor activity"/>
    <property type="evidence" value="ECO:0007669"/>
    <property type="project" value="UniProtKB-KW"/>
</dbReference>
<feature type="domain" description="RNA polymerase sigma factor 70 region 4 type 2" evidence="7">
    <location>
        <begin position="133"/>
        <end position="179"/>
    </location>
</feature>
<dbReference type="Pfam" id="PF04542">
    <property type="entry name" value="Sigma70_r2"/>
    <property type="match status" value="1"/>
</dbReference>
<dbReference type="InterPro" id="IPR007627">
    <property type="entry name" value="RNA_pol_sigma70_r2"/>
</dbReference>
<dbReference type="InterPro" id="IPR014284">
    <property type="entry name" value="RNA_pol_sigma-70_dom"/>
</dbReference>
<dbReference type="InterPro" id="IPR013324">
    <property type="entry name" value="RNA_pol_sigma_r3/r4-like"/>
</dbReference>
<dbReference type="InterPro" id="IPR039425">
    <property type="entry name" value="RNA_pol_sigma-70-like"/>
</dbReference>
<evidence type="ECO:0000256" key="1">
    <source>
        <dbReference type="ARBA" id="ARBA00010641"/>
    </source>
</evidence>
<dbReference type="PANTHER" id="PTHR43133">
    <property type="entry name" value="RNA POLYMERASE ECF-TYPE SIGMA FACTO"/>
    <property type="match status" value="1"/>
</dbReference>
<evidence type="ECO:0000313" key="8">
    <source>
        <dbReference type="EMBL" id="HIZ40162.1"/>
    </source>
</evidence>
<evidence type="ECO:0000259" key="7">
    <source>
        <dbReference type="Pfam" id="PF08281"/>
    </source>
</evidence>
<proteinExistence type="inferred from homology"/>
<reference evidence="8" key="2">
    <citation type="submission" date="2021-04" db="EMBL/GenBank/DDBJ databases">
        <authorList>
            <person name="Gilroy R."/>
        </authorList>
    </citation>
    <scope>NUCLEOTIDE SEQUENCE</scope>
    <source>
        <strain evidence="8">CHK179-28034</strain>
    </source>
</reference>
<name>A0A9D2J8K3_9FIRM</name>
<keyword evidence="2" id="KW-0805">Transcription regulation</keyword>
<dbReference type="PANTHER" id="PTHR43133:SF8">
    <property type="entry name" value="RNA POLYMERASE SIGMA FACTOR HI_1459-RELATED"/>
    <property type="match status" value="1"/>
</dbReference>
<keyword evidence="3" id="KW-0731">Sigma factor</keyword>
<dbReference type="Pfam" id="PF08281">
    <property type="entry name" value="Sigma70_r4_2"/>
    <property type="match status" value="1"/>
</dbReference>
<dbReference type="EMBL" id="DXBR01000086">
    <property type="protein sequence ID" value="HIZ40162.1"/>
    <property type="molecule type" value="Genomic_DNA"/>
</dbReference>
<dbReference type="GO" id="GO:0006352">
    <property type="term" value="P:DNA-templated transcription initiation"/>
    <property type="evidence" value="ECO:0007669"/>
    <property type="project" value="InterPro"/>
</dbReference>
<dbReference type="GO" id="GO:0003677">
    <property type="term" value="F:DNA binding"/>
    <property type="evidence" value="ECO:0007669"/>
    <property type="project" value="UniProtKB-KW"/>
</dbReference>
<keyword evidence="4" id="KW-0238">DNA-binding</keyword>
<feature type="domain" description="RNA polymerase sigma-70 region 2" evidence="6">
    <location>
        <begin position="25"/>
        <end position="85"/>
    </location>
</feature>
<dbReference type="Proteomes" id="UP000824049">
    <property type="component" value="Unassembled WGS sequence"/>
</dbReference>
<evidence type="ECO:0000313" key="9">
    <source>
        <dbReference type="Proteomes" id="UP000824049"/>
    </source>
</evidence>
<dbReference type="Gene3D" id="1.10.10.10">
    <property type="entry name" value="Winged helix-like DNA-binding domain superfamily/Winged helix DNA-binding domain"/>
    <property type="match status" value="1"/>
</dbReference>
<dbReference type="NCBIfam" id="TIGR02937">
    <property type="entry name" value="sigma70-ECF"/>
    <property type="match status" value="1"/>
</dbReference>
<dbReference type="AlphaFoldDB" id="A0A9D2J8K3"/>
<comment type="similarity">
    <text evidence="1">Belongs to the sigma-70 factor family. ECF subfamily.</text>
</comment>
<evidence type="ECO:0000256" key="5">
    <source>
        <dbReference type="ARBA" id="ARBA00023163"/>
    </source>
</evidence>
<dbReference type="Gene3D" id="1.10.1740.10">
    <property type="match status" value="1"/>
</dbReference>
<protein>
    <submittedName>
        <fullName evidence="8">Sigma-70 family RNA polymerase sigma factor</fullName>
    </submittedName>
</protein>
<dbReference type="InterPro" id="IPR036388">
    <property type="entry name" value="WH-like_DNA-bd_sf"/>
</dbReference>
<dbReference type="InterPro" id="IPR013249">
    <property type="entry name" value="RNA_pol_sigma70_r4_t2"/>
</dbReference>
<dbReference type="InterPro" id="IPR013325">
    <property type="entry name" value="RNA_pol_sigma_r2"/>
</dbReference>
<accession>A0A9D2J8K3</accession>
<evidence type="ECO:0000256" key="3">
    <source>
        <dbReference type="ARBA" id="ARBA00023082"/>
    </source>
</evidence>
<evidence type="ECO:0000256" key="4">
    <source>
        <dbReference type="ARBA" id="ARBA00023125"/>
    </source>
</evidence>
<comment type="caution">
    <text evidence="8">The sequence shown here is derived from an EMBL/GenBank/DDBJ whole genome shotgun (WGS) entry which is preliminary data.</text>
</comment>
<organism evidence="8 9">
    <name type="scientific">Candidatus Anaerobutyricum stercoris</name>
    <dbReference type="NCBI Taxonomy" id="2838457"/>
    <lineage>
        <taxon>Bacteria</taxon>
        <taxon>Bacillati</taxon>
        <taxon>Bacillota</taxon>
        <taxon>Clostridia</taxon>
        <taxon>Lachnospirales</taxon>
        <taxon>Lachnospiraceae</taxon>
        <taxon>Anaerobutyricum</taxon>
    </lineage>
</organism>
<dbReference type="SUPFAM" id="SSF88659">
    <property type="entry name" value="Sigma3 and sigma4 domains of RNA polymerase sigma factors"/>
    <property type="match status" value="1"/>
</dbReference>